<proteinExistence type="predicted"/>
<protein>
    <submittedName>
        <fullName evidence="1">Uncharacterized protein</fullName>
    </submittedName>
</protein>
<evidence type="ECO:0000313" key="2">
    <source>
        <dbReference type="Proteomes" id="UP000692954"/>
    </source>
</evidence>
<evidence type="ECO:0000313" key="1">
    <source>
        <dbReference type="EMBL" id="CAD8128696.1"/>
    </source>
</evidence>
<dbReference type="AlphaFoldDB" id="A0A8S1RKJ1"/>
<comment type="caution">
    <text evidence="1">The sequence shown here is derived from an EMBL/GenBank/DDBJ whole genome shotgun (WGS) entry which is preliminary data.</text>
</comment>
<name>A0A8S1RKJ1_9CILI</name>
<dbReference type="Proteomes" id="UP000692954">
    <property type="component" value="Unassembled WGS sequence"/>
</dbReference>
<sequence length="96" mass="11503">MKIPLQQQILGMDLKRTPDKDLIINVLKTLKPNKYDMRQFTQEQINKINDLDFSMGKKFGVKRLFRISKVKQIEAEQFKKNIKKKIQKQKWIAKIN</sequence>
<keyword evidence="2" id="KW-1185">Reference proteome</keyword>
<dbReference type="EMBL" id="CAJJDN010000194">
    <property type="protein sequence ID" value="CAD8128696.1"/>
    <property type="molecule type" value="Genomic_DNA"/>
</dbReference>
<reference evidence="1" key="1">
    <citation type="submission" date="2021-01" db="EMBL/GenBank/DDBJ databases">
        <authorList>
            <consortium name="Genoscope - CEA"/>
            <person name="William W."/>
        </authorList>
    </citation>
    <scope>NUCLEOTIDE SEQUENCE</scope>
</reference>
<gene>
    <name evidence="1" type="ORF">PSON_ATCC_30995.1.T1940007</name>
</gene>
<accession>A0A8S1RKJ1</accession>
<organism evidence="1 2">
    <name type="scientific">Paramecium sonneborni</name>
    <dbReference type="NCBI Taxonomy" id="65129"/>
    <lineage>
        <taxon>Eukaryota</taxon>
        <taxon>Sar</taxon>
        <taxon>Alveolata</taxon>
        <taxon>Ciliophora</taxon>
        <taxon>Intramacronucleata</taxon>
        <taxon>Oligohymenophorea</taxon>
        <taxon>Peniculida</taxon>
        <taxon>Parameciidae</taxon>
        <taxon>Paramecium</taxon>
    </lineage>
</organism>